<evidence type="ECO:0000256" key="5">
    <source>
        <dbReference type="ARBA" id="ARBA00022692"/>
    </source>
</evidence>
<dbReference type="Gene3D" id="1.20.81.30">
    <property type="entry name" value="Type II secretion system (T2SS), domain F"/>
    <property type="match status" value="2"/>
</dbReference>
<organism evidence="10 11">
    <name type="scientific">Trinickia fusca</name>
    <dbReference type="NCBI Taxonomy" id="2419777"/>
    <lineage>
        <taxon>Bacteria</taxon>
        <taxon>Pseudomonadati</taxon>
        <taxon>Pseudomonadota</taxon>
        <taxon>Betaproteobacteria</taxon>
        <taxon>Burkholderiales</taxon>
        <taxon>Burkholderiaceae</taxon>
        <taxon>Trinickia</taxon>
    </lineage>
</organism>
<keyword evidence="7 8" id="KW-0472">Membrane</keyword>
<accession>A0A494XNH5</accession>
<dbReference type="AlphaFoldDB" id="A0A494XNH5"/>
<comment type="similarity">
    <text evidence="2">Belongs to the GSP F family.</text>
</comment>
<evidence type="ECO:0000259" key="9">
    <source>
        <dbReference type="Pfam" id="PF00482"/>
    </source>
</evidence>
<comment type="caution">
    <text evidence="10">The sequence shown here is derived from an EMBL/GenBank/DDBJ whole genome shotgun (WGS) entry which is preliminary data.</text>
</comment>
<keyword evidence="5 8" id="KW-0812">Transmembrane</keyword>
<dbReference type="PANTHER" id="PTHR30012">
    <property type="entry name" value="GENERAL SECRETION PATHWAY PROTEIN"/>
    <property type="match status" value="1"/>
</dbReference>
<sequence length="343" mass="38525">MFSSKLRMRLYEKLGKFIANGVPITHALDEIYIHVSLEGKKPRTTAAIVVDDWRRSIRNGRSFARAIADWAPANELSVLDAGEIAGRLDKAIEDVLFINVARKRIRGAIFGLIYPLVLVATTCFYLYIFGNQVVPAFKQILPVEKWQGTGAQMAVLADFVTHWMLIVLVACGGVLSLILATLGSWTGRLRRVFDRVPPWSLYRLAIGSSFLISLSALLHAGVPVPEALRIIHQTAPPWYKERLAATRRLVLNGAKNIGDALHLTGYRFPSWEMVIDIRSYASLEGFEDMLDRLSRQWLDDSVELIQTQMDMLRNVAIVVMGLMFMWIAAGMFTLQQQISNAAH</sequence>
<dbReference type="InterPro" id="IPR018076">
    <property type="entry name" value="T2SS_GspF_dom"/>
</dbReference>
<keyword evidence="3" id="KW-1003">Cell membrane</keyword>
<evidence type="ECO:0000313" key="11">
    <source>
        <dbReference type="Proteomes" id="UP000280434"/>
    </source>
</evidence>
<dbReference type="PANTHER" id="PTHR30012:SF7">
    <property type="entry name" value="PROTEIN TRANSPORT PROTEIN HOFC HOMOLOG"/>
    <property type="match status" value="1"/>
</dbReference>
<evidence type="ECO:0000313" key="10">
    <source>
        <dbReference type="EMBL" id="RKP51281.1"/>
    </source>
</evidence>
<name>A0A494XNH5_9BURK</name>
<feature type="transmembrane region" description="Helical" evidence="8">
    <location>
        <begin position="315"/>
        <end position="334"/>
    </location>
</feature>
<keyword evidence="11" id="KW-1185">Reference proteome</keyword>
<evidence type="ECO:0000256" key="3">
    <source>
        <dbReference type="ARBA" id="ARBA00022475"/>
    </source>
</evidence>
<keyword evidence="6 8" id="KW-1133">Transmembrane helix</keyword>
<evidence type="ECO:0000256" key="7">
    <source>
        <dbReference type="ARBA" id="ARBA00023136"/>
    </source>
</evidence>
<evidence type="ECO:0000256" key="2">
    <source>
        <dbReference type="ARBA" id="ARBA00005745"/>
    </source>
</evidence>
<feature type="transmembrane region" description="Helical" evidence="8">
    <location>
        <begin position="160"/>
        <end position="180"/>
    </location>
</feature>
<dbReference type="Pfam" id="PF00482">
    <property type="entry name" value="T2SSF"/>
    <property type="match status" value="1"/>
</dbReference>
<feature type="domain" description="Type II secretion system protein GspF" evidence="9">
    <location>
        <begin position="210"/>
        <end position="332"/>
    </location>
</feature>
<evidence type="ECO:0000256" key="6">
    <source>
        <dbReference type="ARBA" id="ARBA00022989"/>
    </source>
</evidence>
<feature type="transmembrane region" description="Helical" evidence="8">
    <location>
        <begin position="108"/>
        <end position="128"/>
    </location>
</feature>
<dbReference type="Proteomes" id="UP000280434">
    <property type="component" value="Unassembled WGS sequence"/>
</dbReference>
<dbReference type="OrthoDB" id="7031359at2"/>
<dbReference type="InterPro" id="IPR042094">
    <property type="entry name" value="T2SS_GspF_sf"/>
</dbReference>
<proteinExistence type="inferred from homology"/>
<evidence type="ECO:0000256" key="4">
    <source>
        <dbReference type="ARBA" id="ARBA00022519"/>
    </source>
</evidence>
<dbReference type="GO" id="GO:0005886">
    <property type="term" value="C:plasma membrane"/>
    <property type="evidence" value="ECO:0007669"/>
    <property type="project" value="UniProtKB-SubCell"/>
</dbReference>
<evidence type="ECO:0000256" key="1">
    <source>
        <dbReference type="ARBA" id="ARBA00004429"/>
    </source>
</evidence>
<protein>
    <submittedName>
        <fullName evidence="10">Type II secretion system protein F</fullName>
    </submittedName>
</protein>
<dbReference type="EMBL" id="RBZV01000002">
    <property type="protein sequence ID" value="RKP51281.1"/>
    <property type="molecule type" value="Genomic_DNA"/>
</dbReference>
<keyword evidence="4" id="KW-0997">Cell inner membrane</keyword>
<gene>
    <name evidence="10" type="ORF">D7S89_08330</name>
</gene>
<dbReference type="InterPro" id="IPR003004">
    <property type="entry name" value="GspF/PilC"/>
</dbReference>
<comment type="subcellular location">
    <subcellularLocation>
        <location evidence="1">Cell inner membrane</location>
        <topology evidence="1">Multi-pass membrane protein</topology>
    </subcellularLocation>
</comment>
<evidence type="ECO:0000256" key="8">
    <source>
        <dbReference type="SAM" id="Phobius"/>
    </source>
</evidence>
<dbReference type="GO" id="GO:0015628">
    <property type="term" value="P:protein secretion by the type II secretion system"/>
    <property type="evidence" value="ECO:0007669"/>
    <property type="project" value="TreeGrafter"/>
</dbReference>
<reference evidence="10 11" key="1">
    <citation type="submission" date="2018-10" db="EMBL/GenBank/DDBJ databases">
        <title>Paraburkholderia sp. 7MK8-2, isolated from soil.</title>
        <authorList>
            <person name="Gao Z.-H."/>
            <person name="Qiu L.-H."/>
        </authorList>
    </citation>
    <scope>NUCLEOTIDE SEQUENCE [LARGE SCALE GENOMIC DNA]</scope>
    <source>
        <strain evidence="10 11">7MK8-2</strain>
    </source>
</reference>